<keyword evidence="3 4" id="KW-0408">Iron</keyword>
<dbReference type="PANTHER" id="PTHR28657:SF11">
    <property type="entry name" value="INDOLEAMINE 2,3-DIOXYGENASE"/>
    <property type="match status" value="1"/>
</dbReference>
<dbReference type="AlphaFoldDB" id="A0A8K0SW12"/>
<feature type="binding site" description="proximal binding residue" evidence="4">
    <location>
        <position position="427"/>
    </location>
    <ligand>
        <name>heme b</name>
        <dbReference type="ChEBI" id="CHEBI:60344"/>
    </ligand>
    <ligandPart>
        <name>Fe</name>
        <dbReference type="ChEBI" id="CHEBI:18248"/>
    </ligandPart>
</feature>
<dbReference type="EMBL" id="JAGPNK010000007">
    <property type="protein sequence ID" value="KAH7318230.1"/>
    <property type="molecule type" value="Genomic_DNA"/>
</dbReference>
<accession>A0A8K0SW12</accession>
<dbReference type="InterPro" id="IPR037217">
    <property type="entry name" value="Trp/Indoleamine_2_3_dOase-like"/>
</dbReference>
<dbReference type="GO" id="GO:0020037">
    <property type="term" value="F:heme binding"/>
    <property type="evidence" value="ECO:0007669"/>
    <property type="project" value="InterPro"/>
</dbReference>
<dbReference type="GO" id="GO:0005737">
    <property type="term" value="C:cytoplasm"/>
    <property type="evidence" value="ECO:0007669"/>
    <property type="project" value="TreeGrafter"/>
</dbReference>
<evidence type="ECO:0000256" key="4">
    <source>
        <dbReference type="PIRSR" id="PIRSR600898-1"/>
    </source>
</evidence>
<evidence type="ECO:0000256" key="2">
    <source>
        <dbReference type="ARBA" id="ARBA00022723"/>
    </source>
</evidence>
<comment type="similarity">
    <text evidence="1">Belongs to the indoleamine 2,3-dioxygenase family.</text>
</comment>
<evidence type="ECO:0000313" key="5">
    <source>
        <dbReference type="EMBL" id="KAH7318230.1"/>
    </source>
</evidence>
<dbReference type="GO" id="GO:0019441">
    <property type="term" value="P:L-tryptophan catabolic process to kynurenine"/>
    <property type="evidence" value="ECO:0007669"/>
    <property type="project" value="InterPro"/>
</dbReference>
<dbReference type="OrthoDB" id="4662583at2759"/>
<dbReference type="Proteomes" id="UP000813444">
    <property type="component" value="Unassembled WGS sequence"/>
</dbReference>
<reference evidence="5" key="1">
    <citation type="journal article" date="2021" name="Nat. Commun.">
        <title>Genetic determinants of endophytism in the Arabidopsis root mycobiome.</title>
        <authorList>
            <person name="Mesny F."/>
            <person name="Miyauchi S."/>
            <person name="Thiergart T."/>
            <person name="Pickel B."/>
            <person name="Atanasova L."/>
            <person name="Karlsson M."/>
            <person name="Huettel B."/>
            <person name="Barry K.W."/>
            <person name="Haridas S."/>
            <person name="Chen C."/>
            <person name="Bauer D."/>
            <person name="Andreopoulos W."/>
            <person name="Pangilinan J."/>
            <person name="LaButti K."/>
            <person name="Riley R."/>
            <person name="Lipzen A."/>
            <person name="Clum A."/>
            <person name="Drula E."/>
            <person name="Henrissat B."/>
            <person name="Kohler A."/>
            <person name="Grigoriev I.V."/>
            <person name="Martin F.M."/>
            <person name="Hacquard S."/>
        </authorList>
    </citation>
    <scope>NUCLEOTIDE SEQUENCE</scope>
    <source>
        <strain evidence="5">MPI-CAGE-CH-0235</strain>
    </source>
</reference>
<dbReference type="Gene3D" id="1.20.58.480">
    <property type="match status" value="1"/>
</dbReference>
<gene>
    <name evidence="5" type="ORF">B0I35DRAFT_237799</name>
</gene>
<evidence type="ECO:0000256" key="1">
    <source>
        <dbReference type="ARBA" id="ARBA00007119"/>
    </source>
</evidence>
<evidence type="ECO:0000256" key="3">
    <source>
        <dbReference type="ARBA" id="ARBA00023004"/>
    </source>
</evidence>
<keyword evidence="4" id="KW-0349">Heme</keyword>
<dbReference type="GO" id="GO:0033754">
    <property type="term" value="F:indoleamine 2,3-dioxygenase activity"/>
    <property type="evidence" value="ECO:0007669"/>
    <property type="project" value="TreeGrafter"/>
</dbReference>
<protein>
    <submittedName>
        <fullName evidence="5">Uncharacterized protein</fullName>
    </submittedName>
</protein>
<comment type="caution">
    <text evidence="5">The sequence shown here is derived from an EMBL/GenBank/DDBJ whole genome shotgun (WGS) entry which is preliminary data.</text>
</comment>
<keyword evidence="6" id="KW-1185">Reference proteome</keyword>
<dbReference type="InterPro" id="IPR000898">
    <property type="entry name" value="Indolamine_dOase"/>
</dbReference>
<evidence type="ECO:0000313" key="6">
    <source>
        <dbReference type="Proteomes" id="UP000813444"/>
    </source>
</evidence>
<sequence length="475" mass="54906">MMEYSSLLLFPLGSIFTLFVLSPWSSWPKRILRSPSLLPNRSTLYITDPRTKIIRDIQHLAESHETAATMADMIQKDGAGSWPPRANHQHETWPAPLRVYKEIFMEMSSVMAIEKASLDDACDIKRIAGNRAMFRKLLSERVDMAQVRAILEAAEGGQWDIIPRDTYNAFYNCIAMCRHAYRWAIIPVVKVAQLETIVELPLELVEPWAYLQRHFGCRSDSGNITSNMTLNFDSNEEYVHRINANLNKTIMDSEEAFSRIMREVENLGLPMYHDMIRATISFARNDKAACALHMARLTNQLRPMLGAYYDRLHDKTIARSAWLSHVQGFYAWGAGYTDEKTGEWVKFDGLSGNQVLLFQAIDAFCGLKAYLSEEDQHRNMPKRQRQLREAFERHSFRWKLGDSEDDAKIAREFEEILRRLRVFRSAHRTRGKVYLSQPAPERLPMTAGKSLLKADIENSLEFLDGFMLRRIMQTQ</sequence>
<dbReference type="GO" id="GO:0046872">
    <property type="term" value="F:metal ion binding"/>
    <property type="evidence" value="ECO:0007669"/>
    <property type="project" value="UniProtKB-KW"/>
</dbReference>
<dbReference type="Pfam" id="PF01231">
    <property type="entry name" value="IDO"/>
    <property type="match status" value="1"/>
</dbReference>
<keyword evidence="2 4" id="KW-0479">Metal-binding</keyword>
<dbReference type="PANTHER" id="PTHR28657">
    <property type="entry name" value="INDOLEAMINE 2,3-DIOXYGENASE"/>
    <property type="match status" value="1"/>
</dbReference>
<name>A0A8K0SW12_9HYPO</name>
<proteinExistence type="inferred from homology"/>
<organism evidence="5 6">
    <name type="scientific">Stachybotrys elegans</name>
    <dbReference type="NCBI Taxonomy" id="80388"/>
    <lineage>
        <taxon>Eukaryota</taxon>
        <taxon>Fungi</taxon>
        <taxon>Dikarya</taxon>
        <taxon>Ascomycota</taxon>
        <taxon>Pezizomycotina</taxon>
        <taxon>Sordariomycetes</taxon>
        <taxon>Hypocreomycetidae</taxon>
        <taxon>Hypocreales</taxon>
        <taxon>Stachybotryaceae</taxon>
        <taxon>Stachybotrys</taxon>
    </lineage>
</organism>
<dbReference type="SUPFAM" id="SSF140959">
    <property type="entry name" value="Indolic compounds 2,3-dioxygenase-like"/>
    <property type="match status" value="1"/>
</dbReference>
<dbReference type="GO" id="GO:0034354">
    <property type="term" value="P:'de novo' NAD+ biosynthetic process from L-tryptophan"/>
    <property type="evidence" value="ECO:0007669"/>
    <property type="project" value="TreeGrafter"/>
</dbReference>